<evidence type="ECO:0000256" key="2">
    <source>
        <dbReference type="ARBA" id="ARBA00022946"/>
    </source>
</evidence>
<dbReference type="EMBL" id="JAQHRD010000006">
    <property type="protein sequence ID" value="KAJ6439879.1"/>
    <property type="molecule type" value="Genomic_DNA"/>
</dbReference>
<comment type="subcellular location">
    <subcellularLocation>
        <location evidence="1">Mitochondrion</location>
    </subcellularLocation>
</comment>
<evidence type="ECO:0000256" key="3">
    <source>
        <dbReference type="ARBA" id="ARBA00023128"/>
    </source>
</evidence>
<sequence>MALRRPTWHKSRLCRLSPLSAPRQEAPFRCNAISSSCANPGRRRLASQAAASQAAAAVQHPQFAEFLPPRDRTELDDVLSAVQTKNTADILDAFLAWANVLADTSSPLHDAAVTQAQELPGPTFSEILRSLDPVASRAHDLAHGLNVTQGQTQFTDVGDLVDEFGVRTRHRKLLSGLQVLVVVRAASRYGLTPSDYEVCLRCAGAAVDYQAAKAFWTAMAGHGAHESRTSQTWNEFIKARFITEPLYYQFDRARVANLARDMYSNRTPLPMATLKRMDGMRLSINALKREPWNRRPDEPDEDLRRLFRRRADFRGYKGHWIRALYYGHEMDEALLATSMIAFARSSSLHSIKTMIFENYYGIDIEEDADEPAHVSVSGGPDLPPDSPIRPTARLLDAIVEAFGSMSHIPLGMKLVDFVSRRYDVPIPAETWSNILSWTYLCASKPFKPMRRLHGDWQATATTAADVRQVWEVMTSAPYSVQPSFDDYDVYIKTLITQRSFARALDIIRQHILPYYNSIVEEYEKALLDEILQNDIDLPPSSPSSSSSSLTSAAHRRRIQAQIRKDDVHHRITAWFDRLLKTASSNRGHRAGPVARVLIPDLLAEFPDFFHHQLRYRTDQGLVQLARPEATRRFEWSRAWRTTLPQKKAGIHVRDMEGADQPDFPWPQVPTMRVLEWQRKPMARLGKLSKAPADEDKRAWWDRLEDELMR</sequence>
<accession>A0AB34FMA8</accession>
<evidence type="ECO:0000313" key="4">
    <source>
        <dbReference type="EMBL" id="KAJ6439879.1"/>
    </source>
</evidence>
<dbReference type="Pfam" id="PF12921">
    <property type="entry name" value="ATP13"/>
    <property type="match status" value="1"/>
</dbReference>
<keyword evidence="5" id="KW-1185">Reference proteome</keyword>
<evidence type="ECO:0000313" key="5">
    <source>
        <dbReference type="Proteomes" id="UP001163105"/>
    </source>
</evidence>
<name>A0AB34FMA8_9HYPO</name>
<comment type="caution">
    <text evidence="4">The sequence shown here is derived from an EMBL/GenBank/DDBJ whole genome shotgun (WGS) entry which is preliminary data.</text>
</comment>
<dbReference type="AlphaFoldDB" id="A0AB34FMA8"/>
<dbReference type="InterPro" id="IPR024319">
    <property type="entry name" value="ATPase_expression_mit"/>
</dbReference>
<dbReference type="Proteomes" id="UP001163105">
    <property type="component" value="Unassembled WGS sequence"/>
</dbReference>
<keyword evidence="2" id="KW-0809">Transit peptide</keyword>
<reference evidence="4" key="1">
    <citation type="submission" date="2023-01" db="EMBL/GenBank/DDBJ databases">
        <title>The growth and conidiation of Purpureocillium lavendulum are regulated by nitrogen source and histone H3K14 acetylation.</title>
        <authorList>
            <person name="Tang P."/>
            <person name="Han J."/>
            <person name="Zhang C."/>
            <person name="Tang P."/>
            <person name="Qi F."/>
            <person name="Zhang K."/>
            <person name="Liang L."/>
        </authorList>
    </citation>
    <scope>NUCLEOTIDE SEQUENCE</scope>
    <source>
        <strain evidence="4">YMF1.00683</strain>
    </source>
</reference>
<evidence type="ECO:0000256" key="1">
    <source>
        <dbReference type="ARBA" id="ARBA00004173"/>
    </source>
</evidence>
<protein>
    <submittedName>
        <fullName evidence="4">Mitochondrial ATPase expression domain-containing protein</fullName>
    </submittedName>
</protein>
<dbReference type="GO" id="GO:0005739">
    <property type="term" value="C:mitochondrion"/>
    <property type="evidence" value="ECO:0007669"/>
    <property type="project" value="UniProtKB-SubCell"/>
</dbReference>
<gene>
    <name evidence="4" type="ORF">O9K51_07770</name>
</gene>
<organism evidence="4 5">
    <name type="scientific">Purpureocillium lavendulum</name>
    <dbReference type="NCBI Taxonomy" id="1247861"/>
    <lineage>
        <taxon>Eukaryota</taxon>
        <taxon>Fungi</taxon>
        <taxon>Dikarya</taxon>
        <taxon>Ascomycota</taxon>
        <taxon>Pezizomycotina</taxon>
        <taxon>Sordariomycetes</taxon>
        <taxon>Hypocreomycetidae</taxon>
        <taxon>Hypocreales</taxon>
        <taxon>Ophiocordycipitaceae</taxon>
        <taxon>Purpureocillium</taxon>
    </lineage>
</organism>
<proteinExistence type="predicted"/>
<keyword evidence="3" id="KW-0496">Mitochondrion</keyword>